<gene>
    <name evidence="2" type="ORF">PPRIM_AZ9-3.1.T0560006</name>
</gene>
<organism evidence="2 3">
    <name type="scientific">Paramecium primaurelia</name>
    <dbReference type="NCBI Taxonomy" id="5886"/>
    <lineage>
        <taxon>Eukaryota</taxon>
        <taxon>Sar</taxon>
        <taxon>Alveolata</taxon>
        <taxon>Ciliophora</taxon>
        <taxon>Intramacronucleata</taxon>
        <taxon>Oligohymenophorea</taxon>
        <taxon>Peniculida</taxon>
        <taxon>Parameciidae</taxon>
        <taxon>Paramecium</taxon>
    </lineage>
</organism>
<accession>A0A8S1M8Y7</accession>
<evidence type="ECO:0000313" key="2">
    <source>
        <dbReference type="EMBL" id="CAD8076239.1"/>
    </source>
</evidence>
<dbReference type="AlphaFoldDB" id="A0A8S1M8Y7"/>
<evidence type="ECO:0000256" key="1">
    <source>
        <dbReference type="SAM" id="MobiDB-lite"/>
    </source>
</evidence>
<evidence type="ECO:0000313" key="3">
    <source>
        <dbReference type="Proteomes" id="UP000688137"/>
    </source>
</evidence>
<name>A0A8S1M8Y7_PARPR</name>
<dbReference type="OMA" id="MDDNPVQ"/>
<dbReference type="EMBL" id="CAJJDM010000057">
    <property type="protein sequence ID" value="CAD8076239.1"/>
    <property type="molecule type" value="Genomic_DNA"/>
</dbReference>
<comment type="caution">
    <text evidence="2">The sequence shown here is derived from an EMBL/GenBank/DDBJ whole genome shotgun (WGS) entry which is preliminary data.</text>
</comment>
<sequence length="157" mass="18182">MVDNPVQLHIDFENLQVSDQDDECYSGVSDVSVELQILEYQPQQPASLNIERRIVSYLKELGIKMKTDPRAKQDRYFKRKRQLKRAQTTFMEEKEIKSTTMTPPQISKKPKMQLQMNSIIGRRTPQNLGSTPLLHFPNKVAEKSKFSLQRETSSSPV</sequence>
<proteinExistence type="predicted"/>
<feature type="region of interest" description="Disordered" evidence="1">
    <location>
        <begin position="91"/>
        <end position="112"/>
    </location>
</feature>
<reference evidence="2" key="1">
    <citation type="submission" date="2021-01" db="EMBL/GenBank/DDBJ databases">
        <authorList>
            <consortium name="Genoscope - CEA"/>
            <person name="William W."/>
        </authorList>
    </citation>
    <scope>NUCLEOTIDE SEQUENCE</scope>
</reference>
<protein>
    <submittedName>
        <fullName evidence="2">Uncharacterized protein</fullName>
    </submittedName>
</protein>
<dbReference type="Proteomes" id="UP000688137">
    <property type="component" value="Unassembled WGS sequence"/>
</dbReference>
<keyword evidence="3" id="KW-1185">Reference proteome</keyword>